<dbReference type="AlphaFoldDB" id="A0A7E4VDS2"/>
<dbReference type="Proteomes" id="UP000492821">
    <property type="component" value="Unassembled WGS sequence"/>
</dbReference>
<evidence type="ECO:0000313" key="2">
    <source>
        <dbReference type="WBParaSite" id="Pan_g19639.t1"/>
    </source>
</evidence>
<dbReference type="WBParaSite" id="Pan_g19639.t1">
    <property type="protein sequence ID" value="Pan_g19639.t1"/>
    <property type="gene ID" value="Pan_g19639"/>
</dbReference>
<sequence>MKPLFDPEGDAVVLKPLPTEPILSFPYMRFTDEKNIVYVSKNGRNPCEAWKMDLTTWTTNSVKIDWRLIVNAVSYHSFDFGVFRALYAVPLEIKFFQCTINRDFIERFYQECLKPVKLLCVHLCKVLPDTDISTVCKAFPGVETVYLSKFPLDNWVKKLVKAKVSGLKTLNIYDSFELIVNWERRDMLAFFQAQRINFVLKLDIKTEINYHHAQHIEHVRDLEALLHGDFISVNEQPFCVPCIHFHVRQKSTDMFYMLKETGLPSWWGCFTCCDESDSDSKYDSK</sequence>
<accession>A0A7E4VDS2</accession>
<keyword evidence="1" id="KW-1185">Reference proteome</keyword>
<proteinExistence type="predicted"/>
<organism evidence="1 2">
    <name type="scientific">Panagrellus redivivus</name>
    <name type="common">Microworm</name>
    <dbReference type="NCBI Taxonomy" id="6233"/>
    <lineage>
        <taxon>Eukaryota</taxon>
        <taxon>Metazoa</taxon>
        <taxon>Ecdysozoa</taxon>
        <taxon>Nematoda</taxon>
        <taxon>Chromadorea</taxon>
        <taxon>Rhabditida</taxon>
        <taxon>Tylenchina</taxon>
        <taxon>Panagrolaimomorpha</taxon>
        <taxon>Panagrolaimoidea</taxon>
        <taxon>Panagrolaimidae</taxon>
        <taxon>Panagrellus</taxon>
    </lineage>
</organism>
<reference evidence="2" key="2">
    <citation type="submission" date="2020-10" db="UniProtKB">
        <authorList>
            <consortium name="WormBaseParasite"/>
        </authorList>
    </citation>
    <scope>IDENTIFICATION</scope>
</reference>
<name>A0A7E4VDS2_PANRE</name>
<reference evidence="1" key="1">
    <citation type="journal article" date="2013" name="Genetics">
        <title>The draft genome and transcriptome of Panagrellus redivivus are shaped by the harsh demands of a free-living lifestyle.</title>
        <authorList>
            <person name="Srinivasan J."/>
            <person name="Dillman A.R."/>
            <person name="Macchietto M.G."/>
            <person name="Heikkinen L."/>
            <person name="Lakso M."/>
            <person name="Fracchia K.M."/>
            <person name="Antoshechkin I."/>
            <person name="Mortazavi A."/>
            <person name="Wong G."/>
            <person name="Sternberg P.W."/>
        </authorList>
    </citation>
    <scope>NUCLEOTIDE SEQUENCE [LARGE SCALE GENOMIC DNA]</scope>
    <source>
        <strain evidence="1">MT8872</strain>
    </source>
</reference>
<evidence type="ECO:0000313" key="1">
    <source>
        <dbReference type="Proteomes" id="UP000492821"/>
    </source>
</evidence>
<protein>
    <submittedName>
        <fullName evidence="2">F-box domain-containing protein</fullName>
    </submittedName>
</protein>